<dbReference type="GO" id="GO:0005886">
    <property type="term" value="C:plasma membrane"/>
    <property type="evidence" value="ECO:0007669"/>
    <property type="project" value="UniProtKB-SubCell"/>
</dbReference>
<dbReference type="InterPro" id="IPR003439">
    <property type="entry name" value="ABC_transporter-like_ATP-bd"/>
</dbReference>
<dbReference type="SUPFAM" id="SSF52540">
    <property type="entry name" value="P-loop containing nucleoside triphosphate hydrolases"/>
    <property type="match status" value="1"/>
</dbReference>
<dbReference type="EMBL" id="ACQA01000002">
    <property type="protein sequence ID" value="EEQ94296.1"/>
    <property type="molecule type" value="Genomic_DNA"/>
</dbReference>
<evidence type="ECO:0000256" key="10">
    <source>
        <dbReference type="ARBA" id="ARBA00023065"/>
    </source>
</evidence>
<evidence type="ECO:0000313" key="13">
    <source>
        <dbReference type="EMBL" id="EEQ94296.1"/>
    </source>
</evidence>
<evidence type="ECO:0000256" key="11">
    <source>
        <dbReference type="ARBA" id="ARBA00023136"/>
    </source>
</evidence>
<gene>
    <name evidence="13" type="ORF">OINT_2001522</name>
</gene>
<dbReference type="InterPro" id="IPR003593">
    <property type="entry name" value="AAA+_ATPase"/>
</dbReference>
<keyword evidence="7" id="KW-0547">Nucleotide-binding</keyword>
<dbReference type="GO" id="GO:0016887">
    <property type="term" value="F:ATP hydrolysis activity"/>
    <property type="evidence" value="ECO:0007669"/>
    <property type="project" value="InterPro"/>
</dbReference>
<evidence type="ECO:0000256" key="4">
    <source>
        <dbReference type="ARBA" id="ARBA00022448"/>
    </source>
</evidence>
<dbReference type="Pfam" id="PF00005">
    <property type="entry name" value="ABC_tran"/>
    <property type="match status" value="1"/>
</dbReference>
<comment type="similarity">
    <text evidence="3">Belongs to the ABC transporter superfamily.</text>
</comment>
<dbReference type="GO" id="GO:0005524">
    <property type="term" value="F:ATP binding"/>
    <property type="evidence" value="ECO:0007669"/>
    <property type="project" value="UniProtKB-KW"/>
</dbReference>
<dbReference type="GO" id="GO:0006826">
    <property type="term" value="P:iron ion transport"/>
    <property type="evidence" value="ECO:0007669"/>
    <property type="project" value="UniProtKB-KW"/>
</dbReference>
<sequence length="279" mass="30792">MPEQNSRMETKPAVIQVNDLSVDYDGSPALTSVNVSVSAGRITAICGANGSGKSTLLRCMARLQKASQGTVLFEGRNISGMRRHELARKVAVLGQMPEVPAGLTVEELVENGRHPHRGLLSRLGQADRAIIAQSITQVGLENLRHRQVASLSGGERQRAWVALALAQNPSVLFLDEPTNFLDIRHQSELLTLLKKLNRERNLTIIAVLHDLNQVIELADDVILMRKGRLMASGDPQSVLTRQHLKEAFEFDMDVIAHPVLPISFCLPRWIVDDQNQAAR</sequence>
<dbReference type="SMART" id="SM00382">
    <property type="entry name" value="AAA"/>
    <property type="match status" value="1"/>
</dbReference>
<evidence type="ECO:0000256" key="5">
    <source>
        <dbReference type="ARBA" id="ARBA00022475"/>
    </source>
</evidence>
<keyword evidence="4" id="KW-0813">Transport</keyword>
<dbReference type="PANTHER" id="PTHR42771">
    <property type="entry name" value="IRON(3+)-HYDROXAMATE IMPORT ATP-BINDING PROTEIN FHUC"/>
    <property type="match status" value="1"/>
</dbReference>
<keyword evidence="5" id="KW-1003">Cell membrane</keyword>
<dbReference type="PROSITE" id="PS00211">
    <property type="entry name" value="ABC_TRANSPORTER_1"/>
    <property type="match status" value="1"/>
</dbReference>
<evidence type="ECO:0000256" key="8">
    <source>
        <dbReference type="ARBA" id="ARBA00022840"/>
    </source>
</evidence>
<name>C4WPV3_9HYPH</name>
<dbReference type="InterPro" id="IPR051535">
    <property type="entry name" value="Siderophore_ABC-ATPase"/>
</dbReference>
<keyword evidence="6" id="KW-0410">Iron transport</keyword>
<evidence type="ECO:0000256" key="2">
    <source>
        <dbReference type="ARBA" id="ARBA00004533"/>
    </source>
</evidence>
<evidence type="ECO:0000256" key="7">
    <source>
        <dbReference type="ARBA" id="ARBA00022741"/>
    </source>
</evidence>
<evidence type="ECO:0000256" key="1">
    <source>
        <dbReference type="ARBA" id="ARBA00004202"/>
    </source>
</evidence>
<dbReference type="Proteomes" id="UP000004386">
    <property type="component" value="Unassembled WGS sequence"/>
</dbReference>
<dbReference type="InterPro" id="IPR017871">
    <property type="entry name" value="ABC_transporter-like_CS"/>
</dbReference>
<keyword evidence="8 13" id="KW-0067">ATP-binding</keyword>
<accession>C4WPV3</accession>
<evidence type="ECO:0000256" key="9">
    <source>
        <dbReference type="ARBA" id="ARBA00023004"/>
    </source>
</evidence>
<evidence type="ECO:0000256" key="6">
    <source>
        <dbReference type="ARBA" id="ARBA00022496"/>
    </source>
</evidence>
<dbReference type="HOGENOM" id="CLU_000604_1_11_5"/>
<dbReference type="FunFam" id="3.40.50.300:FF:000134">
    <property type="entry name" value="Iron-enterobactin ABC transporter ATP-binding protein"/>
    <property type="match status" value="1"/>
</dbReference>
<protein>
    <submittedName>
        <fullName evidence="13">Iron compound ABC transporter, ATP-binding protein</fullName>
    </submittedName>
</protein>
<dbReference type="Gene3D" id="3.40.50.300">
    <property type="entry name" value="P-loop containing nucleotide triphosphate hydrolases"/>
    <property type="match status" value="1"/>
</dbReference>
<dbReference type="PROSITE" id="PS50893">
    <property type="entry name" value="ABC_TRANSPORTER_2"/>
    <property type="match status" value="1"/>
</dbReference>
<keyword evidence="10" id="KW-0406">Ion transport</keyword>
<dbReference type="InterPro" id="IPR027417">
    <property type="entry name" value="P-loop_NTPase"/>
</dbReference>
<feature type="domain" description="ABC transporter" evidence="12">
    <location>
        <begin position="15"/>
        <end position="251"/>
    </location>
</feature>
<evidence type="ECO:0000259" key="12">
    <source>
        <dbReference type="PROSITE" id="PS50893"/>
    </source>
</evidence>
<organism evidence="13 14">
    <name type="scientific">Brucella intermedia LMG 3301</name>
    <dbReference type="NCBI Taxonomy" id="641118"/>
    <lineage>
        <taxon>Bacteria</taxon>
        <taxon>Pseudomonadati</taxon>
        <taxon>Pseudomonadota</taxon>
        <taxon>Alphaproteobacteria</taxon>
        <taxon>Hyphomicrobiales</taxon>
        <taxon>Brucellaceae</taxon>
        <taxon>Brucella/Ochrobactrum group</taxon>
        <taxon>Brucella</taxon>
    </lineage>
</organism>
<keyword evidence="9" id="KW-0408">Iron</keyword>
<evidence type="ECO:0000313" key="14">
    <source>
        <dbReference type="Proteomes" id="UP000004386"/>
    </source>
</evidence>
<dbReference type="CDD" id="cd03214">
    <property type="entry name" value="ABC_Iron-Siderophores_B12_Hemin"/>
    <property type="match status" value="1"/>
</dbReference>
<keyword evidence="11" id="KW-0472">Membrane</keyword>
<comment type="subcellular location">
    <subcellularLocation>
        <location evidence="2">Cell inner membrane</location>
    </subcellularLocation>
    <subcellularLocation>
        <location evidence="1">Cell membrane</location>
        <topology evidence="1">Peripheral membrane protein</topology>
    </subcellularLocation>
</comment>
<proteinExistence type="inferred from homology"/>
<dbReference type="AlphaFoldDB" id="C4WPV3"/>
<comment type="caution">
    <text evidence="13">The sequence shown here is derived from an EMBL/GenBank/DDBJ whole genome shotgun (WGS) entry which is preliminary data.</text>
</comment>
<evidence type="ECO:0000256" key="3">
    <source>
        <dbReference type="ARBA" id="ARBA00005417"/>
    </source>
</evidence>
<reference evidence="13 14" key="1">
    <citation type="submission" date="2009-05" db="EMBL/GenBank/DDBJ databases">
        <authorList>
            <person name="Setubal J.C."/>
            <person name="Boyle S."/>
            <person name="Crasta O.R."/>
            <person name="Gillespie J.J."/>
            <person name="Kenyon R.W."/>
            <person name="Lu J."/>
            <person name="Mane S."/>
            <person name="Nagrani S."/>
            <person name="Shallom J.M."/>
            <person name="Shallom S."/>
            <person name="Shukla M."/>
            <person name="Snyder E.E."/>
            <person name="Sobral B.W."/>
            <person name="Wattam A.R."/>
            <person name="Will R."/>
            <person name="Williams K."/>
            <person name="Yoo H."/>
            <person name="Munk C."/>
            <person name="Tapia R."/>
            <person name="Green L."/>
            <person name="Rogers Y."/>
            <person name="Detter J.C."/>
            <person name="Bruce D."/>
            <person name="Brettin T.S."/>
            <person name="Tsolis R."/>
        </authorList>
    </citation>
    <scope>NUCLEOTIDE SEQUENCE [LARGE SCALE GENOMIC DNA]</scope>
    <source>
        <strain evidence="13 14">LMG 3301</strain>
    </source>
</reference>
<dbReference type="PANTHER" id="PTHR42771:SF2">
    <property type="entry name" value="IRON(3+)-HYDROXAMATE IMPORT ATP-BINDING PROTEIN FHUC"/>
    <property type="match status" value="1"/>
</dbReference>